<dbReference type="GO" id="GO:0003723">
    <property type="term" value="F:RNA binding"/>
    <property type="evidence" value="ECO:0007669"/>
    <property type="project" value="UniProtKB-UniRule"/>
</dbReference>
<dbReference type="Pfam" id="PF00076">
    <property type="entry name" value="RRM_1"/>
    <property type="match status" value="1"/>
</dbReference>
<keyword evidence="3" id="KW-1185">Reference proteome</keyword>
<feature type="region of interest" description="Disordered" evidence="1">
    <location>
        <begin position="304"/>
        <end position="323"/>
    </location>
</feature>
<dbReference type="FunCoup" id="A0A212FJP6">
    <property type="interactions" value="1147"/>
</dbReference>
<feature type="region of interest" description="Disordered" evidence="1">
    <location>
        <begin position="94"/>
        <end position="127"/>
    </location>
</feature>
<dbReference type="EMBL" id="AGBW02008244">
    <property type="protein sequence ID" value="OWR53963.1"/>
    <property type="molecule type" value="Genomic_DNA"/>
</dbReference>
<protein>
    <submittedName>
        <fullName evidence="2">50kDa lectin</fullName>
    </submittedName>
</protein>
<dbReference type="AlphaFoldDB" id="A0A212FJP6"/>
<evidence type="ECO:0000313" key="3">
    <source>
        <dbReference type="Proteomes" id="UP000007151"/>
    </source>
</evidence>
<organism evidence="2 3">
    <name type="scientific">Danaus plexippus plexippus</name>
    <dbReference type="NCBI Taxonomy" id="278856"/>
    <lineage>
        <taxon>Eukaryota</taxon>
        <taxon>Metazoa</taxon>
        <taxon>Ecdysozoa</taxon>
        <taxon>Arthropoda</taxon>
        <taxon>Hexapoda</taxon>
        <taxon>Insecta</taxon>
        <taxon>Pterygota</taxon>
        <taxon>Neoptera</taxon>
        <taxon>Endopterygota</taxon>
        <taxon>Lepidoptera</taxon>
        <taxon>Glossata</taxon>
        <taxon>Ditrysia</taxon>
        <taxon>Papilionoidea</taxon>
        <taxon>Nymphalidae</taxon>
        <taxon>Danainae</taxon>
        <taxon>Danaini</taxon>
        <taxon>Danaina</taxon>
        <taxon>Danaus</taxon>
        <taxon>Danaus</taxon>
    </lineage>
</organism>
<evidence type="ECO:0000256" key="1">
    <source>
        <dbReference type="SAM" id="MobiDB-lite"/>
    </source>
</evidence>
<reference evidence="2 3" key="1">
    <citation type="journal article" date="2011" name="Cell">
        <title>The monarch butterfly genome yields insights into long-distance migration.</title>
        <authorList>
            <person name="Zhan S."/>
            <person name="Merlin C."/>
            <person name="Boore J.L."/>
            <person name="Reppert S.M."/>
        </authorList>
    </citation>
    <scope>NUCLEOTIDE SEQUENCE [LARGE SCALE GENOMIC DNA]</scope>
    <source>
        <strain evidence="2">F-2</strain>
    </source>
</reference>
<dbReference type="InterPro" id="IPR035979">
    <property type="entry name" value="RBD_domain_sf"/>
</dbReference>
<dbReference type="PROSITE" id="PS50102">
    <property type="entry name" value="RRM"/>
    <property type="match status" value="1"/>
</dbReference>
<feature type="region of interest" description="Disordered" evidence="1">
    <location>
        <begin position="447"/>
        <end position="507"/>
    </location>
</feature>
<proteinExistence type="predicted"/>
<dbReference type="PANTHER" id="PTHR48029">
    <property type="entry name" value="NUCLEOLAR PROTEIN 8"/>
    <property type="match status" value="1"/>
</dbReference>
<dbReference type="PANTHER" id="PTHR48029:SF1">
    <property type="entry name" value="NUCLEOLAR PROTEIN 8"/>
    <property type="match status" value="1"/>
</dbReference>
<accession>A0A212FJP6</accession>
<dbReference type="Gene3D" id="3.30.70.330">
    <property type="match status" value="1"/>
</dbReference>
<evidence type="ECO:0000313" key="2">
    <source>
        <dbReference type="EMBL" id="OWR53963.1"/>
    </source>
</evidence>
<dbReference type="OrthoDB" id="21643at2759"/>
<feature type="region of interest" description="Disordered" evidence="1">
    <location>
        <begin position="161"/>
        <end position="191"/>
    </location>
</feature>
<comment type="caution">
    <text evidence="2">The sequence shown here is derived from an EMBL/GenBank/DDBJ whole genome shotgun (WGS) entry which is preliminary data.</text>
</comment>
<dbReference type="SUPFAM" id="SSF54928">
    <property type="entry name" value="RNA-binding domain, RBD"/>
    <property type="match status" value="1"/>
</dbReference>
<dbReference type="STRING" id="278856.A0A212FJP6"/>
<dbReference type="GO" id="GO:0030246">
    <property type="term" value="F:carbohydrate binding"/>
    <property type="evidence" value="ECO:0007669"/>
    <property type="project" value="UniProtKB-KW"/>
</dbReference>
<feature type="compositionally biased region" description="Basic and acidic residues" evidence="1">
    <location>
        <begin position="178"/>
        <end position="191"/>
    </location>
</feature>
<sequence>MASATRLFVSNLPENIDNNSLKDIFSSYGEVTNFDLKSKPGVENDKKTFAFVTISASNYNVESCIKYFSDNDFQGHKLYVTRARESFLERLQREREQAQNKTSGNEPIKENNAKIFINSNQNTHKRKFNDLNETPVNIKTKSKKAENNFDFKNKNFNKHQNFNGDVDNSNSFNSMKNKSFENDEKKMSSDKKRLESIKKKRQEFNAKKNIIKTGLISIDKQQNKKVIFSDNEDECSTKYDAGVDDIKTSKEKPSLFDDAASDDEINFDIKEQFEGKKGKKVLDLQSTYKADKRFVLDERFVEDESASDTEAGHAEENVEIGQADEKSKQLDILQNLLGVTIKTKQPELANKTKQKLGMLRFDPSQPEHAKYLAPVGERPEQTKKSKKKKKDAEVAEVAEEEPQETQSVVEKVEVSKEQFYKITDDLKEAITQPQEFSLRSLFAKDDVQDEGDEDEGKVIPLQTKKKDKVKNPLEPDEKNPFVYDSSDSENEEEALKTTEVNDTTEKQETKTVWRENLFFTNSDYRLKDGLLFFTKPQETEVQKDRRELKSLMKKRIYNKDRKNTMFQKKIGGRKKTMKKKFRK</sequence>
<feature type="compositionally biased region" description="Acidic residues" evidence="1">
    <location>
        <begin position="394"/>
        <end position="403"/>
    </location>
</feature>
<feature type="compositionally biased region" description="Low complexity" evidence="1">
    <location>
        <begin position="161"/>
        <end position="177"/>
    </location>
</feature>
<dbReference type="Proteomes" id="UP000007151">
    <property type="component" value="Unassembled WGS sequence"/>
</dbReference>
<dbReference type="KEGG" id="dpl:KGM_208327"/>
<dbReference type="eggNOG" id="KOG4365">
    <property type="taxonomic scope" value="Eukaryota"/>
</dbReference>
<gene>
    <name evidence="2" type="ORF">KGM_208327</name>
</gene>
<feature type="compositionally biased region" description="Basic and acidic residues" evidence="1">
    <location>
        <begin position="469"/>
        <end position="479"/>
    </location>
</feature>
<dbReference type="InterPro" id="IPR012677">
    <property type="entry name" value="Nucleotide-bd_a/b_plait_sf"/>
</dbReference>
<dbReference type="InterPro" id="IPR000504">
    <property type="entry name" value="RRM_dom"/>
</dbReference>
<feature type="region of interest" description="Disordered" evidence="1">
    <location>
        <begin position="358"/>
        <end position="410"/>
    </location>
</feature>
<name>A0A212FJP6_DANPL</name>
<dbReference type="SMART" id="SM00360">
    <property type="entry name" value="RRM"/>
    <property type="match status" value="1"/>
</dbReference>